<organism evidence="2 3">
    <name type="scientific">Caerostris extrusa</name>
    <name type="common">Bark spider</name>
    <name type="synonym">Caerostris bankana</name>
    <dbReference type="NCBI Taxonomy" id="172846"/>
    <lineage>
        <taxon>Eukaryota</taxon>
        <taxon>Metazoa</taxon>
        <taxon>Ecdysozoa</taxon>
        <taxon>Arthropoda</taxon>
        <taxon>Chelicerata</taxon>
        <taxon>Arachnida</taxon>
        <taxon>Araneae</taxon>
        <taxon>Araneomorphae</taxon>
        <taxon>Entelegynae</taxon>
        <taxon>Araneoidea</taxon>
        <taxon>Araneidae</taxon>
        <taxon>Caerostris</taxon>
    </lineage>
</organism>
<gene>
    <name evidence="2" type="ORF">CEXT_535151</name>
</gene>
<evidence type="ECO:0000256" key="1">
    <source>
        <dbReference type="SAM" id="MobiDB-lite"/>
    </source>
</evidence>
<evidence type="ECO:0000313" key="3">
    <source>
        <dbReference type="Proteomes" id="UP001054945"/>
    </source>
</evidence>
<keyword evidence="3" id="KW-1185">Reference proteome</keyword>
<feature type="compositionally biased region" description="Basic and acidic residues" evidence="1">
    <location>
        <begin position="21"/>
        <end position="33"/>
    </location>
</feature>
<name>A0AAV4MK90_CAEEX</name>
<proteinExistence type="predicted"/>
<reference evidence="2 3" key="1">
    <citation type="submission" date="2021-06" db="EMBL/GenBank/DDBJ databases">
        <title>Caerostris extrusa draft genome.</title>
        <authorList>
            <person name="Kono N."/>
            <person name="Arakawa K."/>
        </authorList>
    </citation>
    <scope>NUCLEOTIDE SEQUENCE [LARGE SCALE GENOMIC DNA]</scope>
</reference>
<comment type="caution">
    <text evidence="2">The sequence shown here is derived from an EMBL/GenBank/DDBJ whole genome shotgun (WGS) entry which is preliminary data.</text>
</comment>
<dbReference type="EMBL" id="BPLR01019875">
    <property type="protein sequence ID" value="GIX72743.1"/>
    <property type="molecule type" value="Genomic_DNA"/>
</dbReference>
<sequence>MKEAQIADCVSIAKHIELETTTQERKPSQDGRPSKIQNGNSPPTYIIKSDIGEIAIDKQNRYHICIVLKFCPLREGEGFKKVNYLLMYQLCRIVNEPASIDVRSKHNSSSVNYPIRRGTRSDSPRHLSSRATGDGRPTIIRLTNSCETNAFKHFLHVH</sequence>
<feature type="region of interest" description="Disordered" evidence="1">
    <location>
        <begin position="104"/>
        <end position="135"/>
    </location>
</feature>
<accession>A0AAV4MK90</accession>
<protein>
    <submittedName>
        <fullName evidence="2">Uncharacterized protein</fullName>
    </submittedName>
</protein>
<feature type="region of interest" description="Disordered" evidence="1">
    <location>
        <begin position="21"/>
        <end position="44"/>
    </location>
</feature>
<dbReference type="Proteomes" id="UP001054945">
    <property type="component" value="Unassembled WGS sequence"/>
</dbReference>
<evidence type="ECO:0000313" key="2">
    <source>
        <dbReference type="EMBL" id="GIX72743.1"/>
    </source>
</evidence>
<dbReference type="AlphaFoldDB" id="A0AAV4MK90"/>